<evidence type="ECO:0008006" key="9">
    <source>
        <dbReference type="Google" id="ProtNLM"/>
    </source>
</evidence>
<comment type="subcellular location">
    <subcellularLocation>
        <location evidence="1">Nucleus</location>
    </subcellularLocation>
</comment>
<dbReference type="GO" id="GO:0046983">
    <property type="term" value="F:protein dimerization activity"/>
    <property type="evidence" value="ECO:0007669"/>
    <property type="project" value="InterPro"/>
</dbReference>
<keyword evidence="5" id="KW-0539">Nucleus</keyword>
<evidence type="ECO:0000256" key="2">
    <source>
        <dbReference type="ARBA" id="ARBA00022604"/>
    </source>
</evidence>
<keyword evidence="8" id="KW-1185">Reference proteome</keyword>
<dbReference type="InterPro" id="IPR044172">
    <property type="entry name" value="ILI2-like"/>
</dbReference>
<dbReference type="GO" id="GO:0006355">
    <property type="term" value="P:regulation of DNA-templated transcription"/>
    <property type="evidence" value="ECO:0007669"/>
    <property type="project" value="InterPro"/>
</dbReference>
<dbReference type="SUPFAM" id="SSF47459">
    <property type="entry name" value="HLH, helix-loop-helix DNA-binding domain"/>
    <property type="match status" value="1"/>
</dbReference>
<proteinExistence type="predicted"/>
<keyword evidence="4" id="KW-0804">Transcription</keyword>
<evidence type="ECO:0000256" key="4">
    <source>
        <dbReference type="ARBA" id="ARBA00023163"/>
    </source>
</evidence>
<feature type="coiled-coil region" evidence="6">
    <location>
        <begin position="45"/>
        <end position="79"/>
    </location>
</feature>
<keyword evidence="6" id="KW-0175">Coiled coil</keyword>
<dbReference type="Pfam" id="PF23174">
    <property type="entry name" value="bHLH_ILI"/>
    <property type="match status" value="1"/>
</dbReference>
<evidence type="ECO:0000256" key="5">
    <source>
        <dbReference type="ARBA" id="ARBA00023242"/>
    </source>
</evidence>
<gene>
    <name evidence="7" type="ORF">AYBTSS11_LOCUS548</name>
</gene>
<evidence type="ECO:0000313" key="7">
    <source>
        <dbReference type="EMBL" id="CAJ1797622.1"/>
    </source>
</evidence>
<dbReference type="GO" id="GO:0005634">
    <property type="term" value="C:nucleus"/>
    <property type="evidence" value="ECO:0007669"/>
    <property type="project" value="UniProtKB-SubCell"/>
</dbReference>
<evidence type="ECO:0000256" key="1">
    <source>
        <dbReference type="ARBA" id="ARBA00004123"/>
    </source>
</evidence>
<dbReference type="Gene3D" id="4.10.280.10">
    <property type="entry name" value="Helix-loop-helix DNA-binding domain"/>
    <property type="match status" value="1"/>
</dbReference>
<dbReference type="Proteomes" id="UP001189624">
    <property type="component" value="Chromosome 1"/>
</dbReference>
<keyword evidence="2" id="KW-0341">Growth regulation</keyword>
<dbReference type="InterPro" id="IPR044293">
    <property type="entry name" value="PRE"/>
</dbReference>
<reference evidence="7" key="1">
    <citation type="submission" date="2023-10" db="EMBL/GenBank/DDBJ databases">
        <authorList>
            <person name="Domelevo Entfellner J.-B."/>
        </authorList>
    </citation>
    <scope>NUCLEOTIDE SEQUENCE</scope>
</reference>
<dbReference type="PANTHER" id="PTHR38546:SF3">
    <property type="entry name" value="DNA BINDING PROTEIN"/>
    <property type="match status" value="1"/>
</dbReference>
<evidence type="ECO:0000256" key="6">
    <source>
        <dbReference type="SAM" id="Coils"/>
    </source>
</evidence>
<sequence>MSGQRRSRASKFSQNEISDLVSRLQGLLPQLNQRPNSRQSASKILQETCCHIRRLQEEVEQLSERLSELMDSLDINEIDRQILQNLFSLNTPKQTPEVAQGNILMVGKKMSSASKFTIRMRSTIFLPNYKFCFHH</sequence>
<dbReference type="GO" id="GO:0040008">
    <property type="term" value="P:regulation of growth"/>
    <property type="evidence" value="ECO:0007669"/>
    <property type="project" value="InterPro"/>
</dbReference>
<accession>A0AA86V8F7</accession>
<organism evidence="7 8">
    <name type="scientific">Sphenostylis stenocarpa</name>
    <dbReference type="NCBI Taxonomy" id="92480"/>
    <lineage>
        <taxon>Eukaryota</taxon>
        <taxon>Viridiplantae</taxon>
        <taxon>Streptophyta</taxon>
        <taxon>Embryophyta</taxon>
        <taxon>Tracheophyta</taxon>
        <taxon>Spermatophyta</taxon>
        <taxon>Magnoliopsida</taxon>
        <taxon>eudicotyledons</taxon>
        <taxon>Gunneridae</taxon>
        <taxon>Pentapetalae</taxon>
        <taxon>rosids</taxon>
        <taxon>fabids</taxon>
        <taxon>Fabales</taxon>
        <taxon>Fabaceae</taxon>
        <taxon>Papilionoideae</taxon>
        <taxon>50 kb inversion clade</taxon>
        <taxon>NPAAA clade</taxon>
        <taxon>indigoferoid/millettioid clade</taxon>
        <taxon>Phaseoleae</taxon>
        <taxon>Sphenostylis</taxon>
    </lineage>
</organism>
<dbReference type="AlphaFoldDB" id="A0AA86V8F7"/>
<evidence type="ECO:0000313" key="8">
    <source>
        <dbReference type="Proteomes" id="UP001189624"/>
    </source>
</evidence>
<evidence type="ECO:0000256" key="3">
    <source>
        <dbReference type="ARBA" id="ARBA00023015"/>
    </source>
</evidence>
<dbReference type="Gramene" id="rna-AYBTSS11_LOCUS548">
    <property type="protein sequence ID" value="CAJ1797622.1"/>
    <property type="gene ID" value="gene-AYBTSS11_LOCUS548"/>
</dbReference>
<dbReference type="InterPro" id="IPR036638">
    <property type="entry name" value="HLH_DNA-bd_sf"/>
</dbReference>
<dbReference type="PANTHER" id="PTHR38546">
    <property type="entry name" value="DNA BINDING PROTEIN"/>
    <property type="match status" value="1"/>
</dbReference>
<dbReference type="EMBL" id="OY731398">
    <property type="protein sequence ID" value="CAJ1797622.1"/>
    <property type="molecule type" value="Genomic_DNA"/>
</dbReference>
<keyword evidence="3" id="KW-0805">Transcription regulation</keyword>
<protein>
    <recommendedName>
        <fullName evidence="9">BHLH domain-containing protein</fullName>
    </recommendedName>
</protein>
<name>A0AA86V8F7_9FABA</name>